<dbReference type="OrthoDB" id="2941402at2"/>
<name>A0A2V2ZR84_9BACI</name>
<keyword evidence="1" id="KW-0732">Signal</keyword>
<organism evidence="2 3">
    <name type="scientific">Cytobacillus oceanisediminis</name>
    <dbReference type="NCBI Taxonomy" id="665099"/>
    <lineage>
        <taxon>Bacteria</taxon>
        <taxon>Bacillati</taxon>
        <taxon>Bacillota</taxon>
        <taxon>Bacilli</taxon>
        <taxon>Bacillales</taxon>
        <taxon>Bacillaceae</taxon>
        <taxon>Cytobacillus</taxon>
    </lineage>
</organism>
<gene>
    <name evidence="2" type="ORF">DFO73_11089</name>
</gene>
<evidence type="ECO:0000313" key="2">
    <source>
        <dbReference type="EMBL" id="PWW26517.1"/>
    </source>
</evidence>
<feature type="signal peptide" evidence="1">
    <location>
        <begin position="1"/>
        <end position="26"/>
    </location>
</feature>
<comment type="caution">
    <text evidence="2">The sequence shown here is derived from an EMBL/GenBank/DDBJ whole genome shotgun (WGS) entry which is preliminary data.</text>
</comment>
<evidence type="ECO:0000313" key="3">
    <source>
        <dbReference type="Proteomes" id="UP000247150"/>
    </source>
</evidence>
<dbReference type="RefSeq" id="WP_110066105.1">
    <property type="nucleotide sequence ID" value="NZ_QGTW01000010.1"/>
</dbReference>
<dbReference type="EMBL" id="QGTW01000010">
    <property type="protein sequence ID" value="PWW26517.1"/>
    <property type="molecule type" value="Genomic_DNA"/>
</dbReference>
<dbReference type="Proteomes" id="UP000247150">
    <property type="component" value="Unassembled WGS sequence"/>
</dbReference>
<dbReference type="AlphaFoldDB" id="A0A2V2ZR84"/>
<evidence type="ECO:0000256" key="1">
    <source>
        <dbReference type="SAM" id="SignalP"/>
    </source>
</evidence>
<accession>A0A2V2ZR84</accession>
<reference evidence="2 3" key="1">
    <citation type="submission" date="2018-05" db="EMBL/GenBank/DDBJ databases">
        <title>Freshwater and sediment microbial communities from various areas in North America, analyzing microbe dynamics in response to fracking.</title>
        <authorList>
            <person name="Lamendella R."/>
        </authorList>
    </citation>
    <scope>NUCLEOTIDE SEQUENCE [LARGE SCALE GENOMIC DNA]</scope>
    <source>
        <strain evidence="2 3">15_TX</strain>
    </source>
</reference>
<sequence>MKMFMLKATFLAAIMFVSVLFGMQQANEGIQRMKGYSDNDFKSALTLSESEEGELQASVLGNDVSSHDLQQKKQRLEEMKAYNFFSSLGKSISEGLSGLTEKSIAFITELLTGE</sequence>
<dbReference type="InterPro" id="IPR020534">
    <property type="entry name" value="Uncharacterised_YqxA"/>
</dbReference>
<proteinExistence type="predicted"/>
<dbReference type="Pfam" id="PF12438">
    <property type="entry name" value="DUF3679"/>
    <property type="match status" value="1"/>
</dbReference>
<protein>
    <submittedName>
        <fullName evidence="2">Uncharacterized protein DUF3679</fullName>
    </submittedName>
</protein>
<feature type="chain" id="PRO_5015836083" evidence="1">
    <location>
        <begin position="27"/>
        <end position="114"/>
    </location>
</feature>